<dbReference type="InterPro" id="IPR003736">
    <property type="entry name" value="PAAI_dom"/>
</dbReference>
<dbReference type="InterPro" id="IPR052723">
    <property type="entry name" value="Acyl-CoA_thioesterase_PaaI"/>
</dbReference>
<dbReference type="InterPro" id="IPR029069">
    <property type="entry name" value="HotDog_dom_sf"/>
</dbReference>
<dbReference type="PANTHER" id="PTHR42856">
    <property type="entry name" value="ACYL-COENZYME A THIOESTERASE PAAI"/>
    <property type="match status" value="1"/>
</dbReference>
<protein>
    <submittedName>
        <fullName evidence="3">PaaI family thioesterase</fullName>
    </submittedName>
</protein>
<dbReference type="RefSeq" id="WP_053984025.1">
    <property type="nucleotide sequence ID" value="NZ_JAQIFT010000059.1"/>
</dbReference>
<accession>A0AA42J2F1</accession>
<dbReference type="EMBL" id="JAQIFT010000059">
    <property type="protein sequence ID" value="MDA3733083.1"/>
    <property type="molecule type" value="Genomic_DNA"/>
</dbReference>
<evidence type="ECO:0000313" key="3">
    <source>
        <dbReference type="EMBL" id="MDA3733083.1"/>
    </source>
</evidence>
<dbReference type="GO" id="GO:0016289">
    <property type="term" value="F:acyl-CoA hydrolase activity"/>
    <property type="evidence" value="ECO:0007669"/>
    <property type="project" value="TreeGrafter"/>
</dbReference>
<evidence type="ECO:0000259" key="2">
    <source>
        <dbReference type="Pfam" id="PF03061"/>
    </source>
</evidence>
<dbReference type="Proteomes" id="UP001169242">
    <property type="component" value="Unassembled WGS sequence"/>
</dbReference>
<evidence type="ECO:0000313" key="4">
    <source>
        <dbReference type="Proteomes" id="UP001169242"/>
    </source>
</evidence>
<dbReference type="CDD" id="cd03443">
    <property type="entry name" value="PaaI_thioesterase"/>
    <property type="match status" value="1"/>
</dbReference>
<dbReference type="PANTHER" id="PTHR42856:SF1">
    <property type="entry name" value="ACYL-COENZYME A THIOESTERASE PAAI"/>
    <property type="match status" value="1"/>
</dbReference>
<gene>
    <name evidence="3" type="ORF">PBV87_16525</name>
</gene>
<reference evidence="3" key="1">
    <citation type="journal article" date="2023" name="Int. J. Syst. Evol. Microbiol.">
        <title>&lt;i&gt;Holtiella tumoricola&lt;/i&gt; gen. nov. sp. nov., isolated from a human clinical sample.</title>
        <authorList>
            <person name="Allen-Vercoe E."/>
            <person name="Daigneault M.C."/>
            <person name="Vancuren S.J."/>
            <person name="Cochrane K."/>
            <person name="O'Neal L.L."/>
            <person name="Sankaranarayanan K."/>
            <person name="Lawson P.A."/>
        </authorList>
    </citation>
    <scope>NUCLEOTIDE SEQUENCE</scope>
    <source>
        <strain evidence="3">CC70A</strain>
    </source>
</reference>
<proteinExistence type="predicted"/>
<evidence type="ECO:0000256" key="1">
    <source>
        <dbReference type="ARBA" id="ARBA00022801"/>
    </source>
</evidence>
<dbReference type="AlphaFoldDB" id="A0AA42J2F1"/>
<dbReference type="NCBIfam" id="TIGR00369">
    <property type="entry name" value="unchar_dom_1"/>
    <property type="match status" value="1"/>
</dbReference>
<feature type="domain" description="Thioesterase" evidence="2">
    <location>
        <begin position="47"/>
        <end position="115"/>
    </location>
</feature>
<keyword evidence="1" id="KW-0378">Hydrolase</keyword>
<keyword evidence="4" id="KW-1185">Reference proteome</keyword>
<name>A0AA42J2F1_9FIRM</name>
<sequence length="136" mass="14815">MPNIEKLKQFFAKDLFALSLGIEIVDIKEHQATCELILKETHYNAGGSVQGGVLFTLGDFAFAVASNSAGFLTVSLNNTISYFSPPKGNKLTATATRLNSTKRTCIYEVSLLDTYDTLVAKMTVTGYIKDIPLDVV</sequence>
<dbReference type="SUPFAM" id="SSF54637">
    <property type="entry name" value="Thioesterase/thiol ester dehydrase-isomerase"/>
    <property type="match status" value="1"/>
</dbReference>
<comment type="caution">
    <text evidence="3">The sequence shown here is derived from an EMBL/GenBank/DDBJ whole genome shotgun (WGS) entry which is preliminary data.</text>
</comment>
<organism evidence="3 4">
    <name type="scientific">Holtiella tumoricola</name>
    <dbReference type="NCBI Taxonomy" id="3018743"/>
    <lineage>
        <taxon>Bacteria</taxon>
        <taxon>Bacillati</taxon>
        <taxon>Bacillota</taxon>
        <taxon>Clostridia</taxon>
        <taxon>Lachnospirales</taxon>
        <taxon>Cellulosilyticaceae</taxon>
        <taxon>Holtiella</taxon>
    </lineage>
</organism>
<dbReference type="Gene3D" id="3.10.129.10">
    <property type="entry name" value="Hotdog Thioesterase"/>
    <property type="match status" value="1"/>
</dbReference>
<dbReference type="InterPro" id="IPR006683">
    <property type="entry name" value="Thioestr_dom"/>
</dbReference>
<dbReference type="Pfam" id="PF03061">
    <property type="entry name" value="4HBT"/>
    <property type="match status" value="1"/>
</dbReference>